<dbReference type="InterPro" id="IPR050109">
    <property type="entry name" value="HTH-type_TetR-like_transc_reg"/>
</dbReference>
<evidence type="ECO:0000256" key="3">
    <source>
        <dbReference type="ARBA" id="ARBA00023163"/>
    </source>
</evidence>
<keyword evidence="1" id="KW-0805">Transcription regulation</keyword>
<sequence>METPPARRRAPGMSPERRRQMIVAAALPLVAENGAAVTTGQIARAAGIGEATIFRVFADKDELLDACMAEALRPDHVLEQLAAIPLDQPLIDRLVEAAEGMRAHMARIGTVISALHASGRPLERPAVRSPGRGAEGAPRLDRESSFKDTRTALAELFEPERDSLRLPPDRLAALFLAMVFSSARRPEGEPEPSADLVDVFVHGALTRPPSEEDPS</sequence>
<proteinExistence type="predicted"/>
<evidence type="ECO:0000256" key="5">
    <source>
        <dbReference type="SAM" id="MobiDB-lite"/>
    </source>
</evidence>
<dbReference type="PROSITE" id="PS50977">
    <property type="entry name" value="HTH_TETR_2"/>
    <property type="match status" value="1"/>
</dbReference>
<dbReference type="SUPFAM" id="SSF46689">
    <property type="entry name" value="Homeodomain-like"/>
    <property type="match status" value="1"/>
</dbReference>
<feature type="domain" description="HTH tetR-type" evidence="6">
    <location>
        <begin position="16"/>
        <end position="75"/>
    </location>
</feature>
<protein>
    <submittedName>
        <fullName evidence="7">TetR/AcrR family transcriptional regulator</fullName>
    </submittedName>
</protein>
<evidence type="ECO:0000256" key="1">
    <source>
        <dbReference type="ARBA" id="ARBA00023015"/>
    </source>
</evidence>
<keyword evidence="2 4" id="KW-0238">DNA-binding</keyword>
<gene>
    <name evidence="7" type="ORF">ACFFRH_12095</name>
</gene>
<dbReference type="Proteomes" id="UP001589610">
    <property type="component" value="Unassembled WGS sequence"/>
</dbReference>
<dbReference type="PANTHER" id="PTHR30055">
    <property type="entry name" value="HTH-TYPE TRANSCRIPTIONAL REGULATOR RUTR"/>
    <property type="match status" value="1"/>
</dbReference>
<dbReference type="InterPro" id="IPR001647">
    <property type="entry name" value="HTH_TetR"/>
</dbReference>
<keyword evidence="8" id="KW-1185">Reference proteome</keyword>
<evidence type="ECO:0000313" key="8">
    <source>
        <dbReference type="Proteomes" id="UP001589610"/>
    </source>
</evidence>
<dbReference type="RefSeq" id="WP_344743167.1">
    <property type="nucleotide sequence ID" value="NZ_BAAAWW010000017.1"/>
</dbReference>
<organism evidence="7 8">
    <name type="scientific">Streptosporangium vulgare</name>
    <dbReference type="NCBI Taxonomy" id="46190"/>
    <lineage>
        <taxon>Bacteria</taxon>
        <taxon>Bacillati</taxon>
        <taxon>Actinomycetota</taxon>
        <taxon>Actinomycetes</taxon>
        <taxon>Streptosporangiales</taxon>
        <taxon>Streptosporangiaceae</taxon>
        <taxon>Streptosporangium</taxon>
    </lineage>
</organism>
<comment type="caution">
    <text evidence="7">The sequence shown here is derived from an EMBL/GenBank/DDBJ whole genome shotgun (WGS) entry which is preliminary data.</text>
</comment>
<evidence type="ECO:0000259" key="6">
    <source>
        <dbReference type="PROSITE" id="PS50977"/>
    </source>
</evidence>
<feature type="DNA-binding region" description="H-T-H motif" evidence="4">
    <location>
        <begin position="38"/>
        <end position="57"/>
    </location>
</feature>
<name>A0ABV5TCU4_9ACTN</name>
<dbReference type="PANTHER" id="PTHR30055:SF234">
    <property type="entry name" value="HTH-TYPE TRANSCRIPTIONAL REGULATOR BETI"/>
    <property type="match status" value="1"/>
</dbReference>
<dbReference type="Gene3D" id="1.10.357.10">
    <property type="entry name" value="Tetracycline Repressor, domain 2"/>
    <property type="match status" value="1"/>
</dbReference>
<reference evidence="7 8" key="1">
    <citation type="submission" date="2024-09" db="EMBL/GenBank/DDBJ databases">
        <authorList>
            <person name="Sun Q."/>
            <person name="Mori K."/>
        </authorList>
    </citation>
    <scope>NUCLEOTIDE SEQUENCE [LARGE SCALE GENOMIC DNA]</scope>
    <source>
        <strain evidence="7 8">JCM 3028</strain>
    </source>
</reference>
<evidence type="ECO:0000256" key="4">
    <source>
        <dbReference type="PROSITE-ProRule" id="PRU00335"/>
    </source>
</evidence>
<dbReference type="PRINTS" id="PR00455">
    <property type="entry name" value="HTHTETR"/>
</dbReference>
<keyword evidence="3" id="KW-0804">Transcription</keyword>
<feature type="region of interest" description="Disordered" evidence="5">
    <location>
        <begin position="122"/>
        <end position="145"/>
    </location>
</feature>
<accession>A0ABV5TCU4</accession>
<evidence type="ECO:0000313" key="7">
    <source>
        <dbReference type="EMBL" id="MFB9676230.1"/>
    </source>
</evidence>
<dbReference type="Pfam" id="PF00440">
    <property type="entry name" value="TetR_N"/>
    <property type="match status" value="1"/>
</dbReference>
<dbReference type="InterPro" id="IPR009057">
    <property type="entry name" value="Homeodomain-like_sf"/>
</dbReference>
<evidence type="ECO:0000256" key="2">
    <source>
        <dbReference type="ARBA" id="ARBA00023125"/>
    </source>
</evidence>
<dbReference type="EMBL" id="JBHMBS010000005">
    <property type="protein sequence ID" value="MFB9676230.1"/>
    <property type="molecule type" value="Genomic_DNA"/>
</dbReference>